<reference evidence="3" key="1">
    <citation type="submission" date="2015-10" db="EMBL/GenBank/DDBJ databases">
        <authorList>
            <person name="Luecker S."/>
            <person name="Luecker S."/>
        </authorList>
    </citation>
    <scope>NUCLEOTIDE SEQUENCE [LARGE SCALE GENOMIC DNA]</scope>
</reference>
<proteinExistence type="predicted"/>
<feature type="compositionally biased region" description="Polar residues" evidence="1">
    <location>
        <begin position="36"/>
        <end position="55"/>
    </location>
</feature>
<dbReference type="Proteomes" id="UP000198736">
    <property type="component" value="Unassembled WGS sequence"/>
</dbReference>
<protein>
    <submittedName>
        <fullName evidence="2">Uncharacterized protein</fullName>
    </submittedName>
</protein>
<feature type="region of interest" description="Disordered" evidence="1">
    <location>
        <begin position="1"/>
        <end position="55"/>
    </location>
</feature>
<accession>A0A0S4L8C8</accession>
<dbReference type="EMBL" id="CZPZ01000003">
    <property type="protein sequence ID" value="CUS32880.1"/>
    <property type="molecule type" value="Genomic_DNA"/>
</dbReference>
<dbReference type="AlphaFoldDB" id="A0A0S4L8C8"/>
<gene>
    <name evidence="2" type="ORF">COMA2_110139</name>
</gene>
<sequence length="55" mass="6124">MGWTRTPHKSDDNRNQLSLVTQLTHPSRLRTLPLSRASSSTNGNSTWSRDQTGTA</sequence>
<evidence type="ECO:0000313" key="3">
    <source>
        <dbReference type="Proteomes" id="UP000198736"/>
    </source>
</evidence>
<feature type="compositionally biased region" description="Polar residues" evidence="1">
    <location>
        <begin position="15"/>
        <end position="25"/>
    </location>
</feature>
<evidence type="ECO:0000313" key="2">
    <source>
        <dbReference type="EMBL" id="CUS32880.1"/>
    </source>
</evidence>
<evidence type="ECO:0000256" key="1">
    <source>
        <dbReference type="SAM" id="MobiDB-lite"/>
    </source>
</evidence>
<organism evidence="2 3">
    <name type="scientific">Candidatus Nitrospira nitrificans</name>
    <dbReference type="NCBI Taxonomy" id="1742973"/>
    <lineage>
        <taxon>Bacteria</taxon>
        <taxon>Pseudomonadati</taxon>
        <taxon>Nitrospirota</taxon>
        <taxon>Nitrospiria</taxon>
        <taxon>Nitrospirales</taxon>
        <taxon>Nitrospiraceae</taxon>
        <taxon>Nitrospira</taxon>
    </lineage>
</organism>
<name>A0A0S4L8C8_9BACT</name>
<keyword evidence="3" id="KW-1185">Reference proteome</keyword>
<dbReference type="STRING" id="1742973.COMA2_110139"/>